<dbReference type="PROSITE" id="PS00518">
    <property type="entry name" value="ZF_RING_1"/>
    <property type="match status" value="1"/>
</dbReference>
<dbReference type="OrthoDB" id="8228905at2759"/>
<dbReference type="InterPro" id="IPR013083">
    <property type="entry name" value="Znf_RING/FYVE/PHD"/>
</dbReference>
<feature type="domain" description="RING-type" evidence="5">
    <location>
        <begin position="9"/>
        <end position="49"/>
    </location>
</feature>
<evidence type="ECO:0000313" key="7">
    <source>
        <dbReference type="RefSeq" id="XP_034240396.1"/>
    </source>
</evidence>
<dbReference type="InParanoid" id="A0A6P8YTG5"/>
<evidence type="ECO:0000256" key="4">
    <source>
        <dbReference type="PROSITE-ProRule" id="PRU00175"/>
    </source>
</evidence>
<evidence type="ECO:0000256" key="2">
    <source>
        <dbReference type="ARBA" id="ARBA00022771"/>
    </source>
</evidence>
<dbReference type="InterPro" id="IPR017907">
    <property type="entry name" value="Znf_RING_CS"/>
</dbReference>
<dbReference type="Gene3D" id="3.30.40.10">
    <property type="entry name" value="Zinc/RING finger domain, C3HC4 (zinc finger)"/>
    <property type="match status" value="1"/>
</dbReference>
<evidence type="ECO:0000259" key="5">
    <source>
        <dbReference type="PROSITE" id="PS50089"/>
    </source>
</evidence>
<protein>
    <submittedName>
        <fullName evidence="7">Uncharacterized protein LOC117644856 isoform X1</fullName>
    </submittedName>
</protein>
<dbReference type="GO" id="GO:0008270">
    <property type="term" value="F:zinc ion binding"/>
    <property type="evidence" value="ECO:0007669"/>
    <property type="project" value="UniProtKB-KW"/>
</dbReference>
<dbReference type="Pfam" id="PF14634">
    <property type="entry name" value="zf-RING_5"/>
    <property type="match status" value="1"/>
</dbReference>
<keyword evidence="6" id="KW-1185">Reference proteome</keyword>
<dbReference type="SUPFAM" id="SSF57850">
    <property type="entry name" value="RING/U-box"/>
    <property type="match status" value="1"/>
</dbReference>
<evidence type="ECO:0000313" key="6">
    <source>
        <dbReference type="Proteomes" id="UP000515158"/>
    </source>
</evidence>
<name>A0A6P8YTG5_THRPL</name>
<sequence>MCYPIKMECHVCLEPFDSTERRPKVLPCGHSFCFRCLQGLEIRKCPLDNKRFQSLPSNLPDNYSLIQFKPVDTTSLQFWCQSCQKTATQECVENHSVCSLKKVRAEEAGQLLEALQRDQAAVDEAFGTLEDLRGQLEALHGELEKKRVGLVAAEWRLQTGQGADEAAWESAKQDAAQAAPLWQERSNREDREMTVEEMAAVMVAGSRVARGRDWPEGAKADGTPPGPGTVVAKVSSTQVSVKWDRTGQTHSCSMGNNGKYHLRLLPPVMVPYLETLGGTYDMASVSSSKEAGEVVRKQSFEQAVGLQCTASPTVSLTVLQLCAARTAPVYSGYSTNDRGLRGLHLVSPQQQHLEAALAMPRLQALSITNVTSPQLQQVMQLASLQRLEVHCPFDAPLTMFAPLATPARPGSLRWLRCGVHPLVAALDLVRAHADSLEELQLVAASTEPYGCPDLARQLRSCGLKKLKRLALLRHDAYDGACRHDKESCSAQMKHLCEVFAESNPRPVMLCGACDRVV</sequence>
<dbReference type="SUPFAM" id="SSF159034">
    <property type="entry name" value="Mib/herc2 domain-like"/>
    <property type="match status" value="1"/>
</dbReference>
<dbReference type="PANTHER" id="PTHR25464:SF2">
    <property type="entry name" value="RING-TYPE DOMAIN-CONTAINING PROTEIN"/>
    <property type="match status" value="1"/>
</dbReference>
<dbReference type="KEGG" id="tpal:117644856"/>
<reference evidence="7" key="1">
    <citation type="submission" date="2025-08" db="UniProtKB">
        <authorList>
            <consortium name="RefSeq"/>
        </authorList>
    </citation>
    <scope>IDENTIFICATION</scope>
    <source>
        <tissue evidence="7">Total insect</tissue>
    </source>
</reference>
<keyword evidence="3" id="KW-0862">Zinc</keyword>
<evidence type="ECO:0000256" key="3">
    <source>
        <dbReference type="ARBA" id="ARBA00022833"/>
    </source>
</evidence>
<dbReference type="SMART" id="SM00184">
    <property type="entry name" value="RING"/>
    <property type="match status" value="1"/>
</dbReference>
<accession>A0A6P8YTG5</accession>
<dbReference type="InterPro" id="IPR037252">
    <property type="entry name" value="Mib_Herc2_sf"/>
</dbReference>
<gene>
    <name evidence="7" type="primary">LOC117644856</name>
</gene>
<keyword evidence="1" id="KW-0479">Metal-binding</keyword>
<keyword evidence="2 4" id="KW-0863">Zinc-finger</keyword>
<organism evidence="7">
    <name type="scientific">Thrips palmi</name>
    <name type="common">Melon thrips</name>
    <dbReference type="NCBI Taxonomy" id="161013"/>
    <lineage>
        <taxon>Eukaryota</taxon>
        <taxon>Metazoa</taxon>
        <taxon>Ecdysozoa</taxon>
        <taxon>Arthropoda</taxon>
        <taxon>Hexapoda</taxon>
        <taxon>Insecta</taxon>
        <taxon>Pterygota</taxon>
        <taxon>Neoptera</taxon>
        <taxon>Paraneoptera</taxon>
        <taxon>Thysanoptera</taxon>
        <taxon>Terebrantia</taxon>
        <taxon>Thripoidea</taxon>
        <taxon>Thripidae</taxon>
        <taxon>Thrips</taxon>
    </lineage>
</organism>
<dbReference type="Proteomes" id="UP000515158">
    <property type="component" value="Unplaced"/>
</dbReference>
<dbReference type="GeneID" id="117644856"/>
<dbReference type="PROSITE" id="PS50089">
    <property type="entry name" value="ZF_RING_2"/>
    <property type="match status" value="1"/>
</dbReference>
<dbReference type="GO" id="GO:0004842">
    <property type="term" value="F:ubiquitin-protein transferase activity"/>
    <property type="evidence" value="ECO:0007669"/>
    <property type="project" value="InterPro"/>
</dbReference>
<evidence type="ECO:0000256" key="1">
    <source>
        <dbReference type="ARBA" id="ARBA00022723"/>
    </source>
</evidence>
<dbReference type="Gene3D" id="2.30.30.40">
    <property type="entry name" value="SH3 Domains"/>
    <property type="match status" value="1"/>
</dbReference>
<dbReference type="RefSeq" id="XP_034240396.1">
    <property type="nucleotide sequence ID" value="XM_034384505.1"/>
</dbReference>
<proteinExistence type="predicted"/>
<dbReference type="AlphaFoldDB" id="A0A6P8YTG5"/>
<dbReference type="InterPro" id="IPR001841">
    <property type="entry name" value="Znf_RING"/>
</dbReference>
<dbReference type="PANTHER" id="PTHR25464">
    <property type="entry name" value="TRIPARTITE MOTIF-CONTAINING PROTEIN 2-LIKE PROTEIN"/>
    <property type="match status" value="1"/>
</dbReference>